<sequence>MAPQSFYSVLLPISFFLHLHFSSPNPTICHSNDSEALHDFHSTFSSQIDGLLTNCSTKCCTCIGITCDSSGRVVKMELDGRKLIGPLPNSIARLEHLRVLNLSSNSLTGFIPVALFQLPYLEVLDLSFNQFLGSISTGTINLPSLRVLNVSHNSFNGVLPLGVCVNSSRIEVLNLGFNKFIGTIPFQLAECVSLKRLHVESNFIRGGIPDEVSGLRKLTHLFVQNNKLSGFLNSVVGNLTSLVQLDLSSNEFFGEIPDVFYDSVNLSSLVAVSNRFSGKIPNSLSNSPSLTVLNLRNNSIGGTLDLNCSAMTSLVTLDLGTNRFHGSIPSNLPFCTQLSSINLARNKLGGQIPESFRNFQSLSYLSLTNTSIVNVSSALNVLQHCQNLSTVVLTFNFHGEVLGDDPIMHFKSLQVFIIANCGLKGMIPQWLRGSNKLQLLDLSWNHLGGNIPSWFGQFPFLFYLDLSNNSFTGYIPKEMTEIKSFVHRYFSLDDPSSPDFTLFVKKNGSGLQYNQLSRFPPTLNLSLNNLSGPIWPEFGNLKELLVLDLKNNNLSGSIPSSLSGMVSLETLDLSHNNLSGIIPPSLQKLNFLSKFSVAYNHLHGVILKGGQFHTFGKSSFEGNNFCVQDVLCASIDRDPLVPSHKSRMVIWTIICMVIGIVFGIVFLVTLVVVFILRAPRGRVGDPEHEVSNIDDNDLEEEVKEGLVVLFQNNDNGSLSLEDILKSTNDFDQENIIGCGGFGLVYKANLPDGRKVAIKRLSGDCGQMDREFRAEIETLSRAQHPNLVLLQGYCMYKAERLLIFSFMENGSLDYWLHERPDGPSCLDWDTRLQIARGGTEGLAYLHQSCEPRILHRDIKSSNILLDENFKAHLADFGLARLILPNATHITTDLVGTLGYIPPEYGQSSVATYQGDVYSFGVVLLELLTGQRPIDMCRSKGLQDLVSWVFEMRNDRKISEVFDPLIYDKKNERAMAEVLDIACLCLCKVPKERPSTQQLVSRLNTVS</sequence>
<evidence type="ECO:0000256" key="26">
    <source>
        <dbReference type="SAM" id="Phobius"/>
    </source>
</evidence>
<evidence type="ECO:0000256" key="14">
    <source>
        <dbReference type="ARBA" id="ARBA00022737"/>
    </source>
</evidence>
<evidence type="ECO:0000256" key="23">
    <source>
        <dbReference type="ARBA" id="ARBA00047899"/>
    </source>
</evidence>
<dbReference type="Pfam" id="PF13516">
    <property type="entry name" value="LRR_6"/>
    <property type="match status" value="1"/>
</dbReference>
<comment type="subcellular location">
    <subcellularLocation>
        <location evidence="2">Cell membrane</location>
    </subcellularLocation>
    <subcellularLocation>
        <location evidence="3">Membrane</location>
        <topology evidence="3">Single-pass type I membrane protein</topology>
    </subcellularLocation>
    <subcellularLocation>
        <location evidence="1">Secreted</location>
        <location evidence="1">Cell wall</location>
    </subcellularLocation>
</comment>
<dbReference type="GO" id="GO:0033612">
    <property type="term" value="F:receptor serine/threonine kinase binding"/>
    <property type="evidence" value="ECO:0007669"/>
    <property type="project" value="TreeGrafter"/>
</dbReference>
<feature type="transmembrane region" description="Helical" evidence="26">
    <location>
        <begin position="648"/>
        <end position="676"/>
    </location>
</feature>
<evidence type="ECO:0000256" key="9">
    <source>
        <dbReference type="ARBA" id="ARBA00022553"/>
    </source>
</evidence>
<dbReference type="FunFam" id="1.10.510.10:FF:000309">
    <property type="entry name" value="Leucine-rich repeat receptor-like protein kinase"/>
    <property type="match status" value="1"/>
</dbReference>
<reference evidence="30" key="1">
    <citation type="submission" date="2025-08" db="UniProtKB">
        <authorList>
            <consortium name="RefSeq"/>
        </authorList>
    </citation>
    <scope>IDENTIFICATION</scope>
    <source>
        <tissue evidence="30">Young leaves</tissue>
    </source>
</reference>
<evidence type="ECO:0000256" key="20">
    <source>
        <dbReference type="ARBA" id="ARBA00023170"/>
    </source>
</evidence>
<gene>
    <name evidence="30" type="primary">LOC111447414</name>
</gene>
<evidence type="ECO:0000256" key="21">
    <source>
        <dbReference type="ARBA" id="ARBA00023180"/>
    </source>
</evidence>
<organism evidence="29 30">
    <name type="scientific">Cucurbita moschata</name>
    <name type="common">Winter crookneck squash</name>
    <name type="synonym">Cucurbita pepo var. moschata</name>
    <dbReference type="NCBI Taxonomy" id="3662"/>
    <lineage>
        <taxon>Eukaryota</taxon>
        <taxon>Viridiplantae</taxon>
        <taxon>Streptophyta</taxon>
        <taxon>Embryophyta</taxon>
        <taxon>Tracheophyta</taxon>
        <taxon>Spermatophyta</taxon>
        <taxon>Magnoliopsida</taxon>
        <taxon>eudicotyledons</taxon>
        <taxon>Gunneridae</taxon>
        <taxon>Pentapetalae</taxon>
        <taxon>rosids</taxon>
        <taxon>fabids</taxon>
        <taxon>Cucurbitales</taxon>
        <taxon>Cucurbitaceae</taxon>
        <taxon>Cucurbiteae</taxon>
        <taxon>Cucurbita</taxon>
    </lineage>
</organism>
<dbReference type="KEGG" id="cmos:111447414"/>
<dbReference type="PROSITE" id="PS00108">
    <property type="entry name" value="PROTEIN_KINASE_ST"/>
    <property type="match status" value="1"/>
</dbReference>
<evidence type="ECO:0000313" key="29">
    <source>
        <dbReference type="Proteomes" id="UP000504609"/>
    </source>
</evidence>
<proteinExistence type="inferred from homology"/>
<keyword evidence="14" id="KW-0677">Repeat</keyword>
<evidence type="ECO:0000256" key="7">
    <source>
        <dbReference type="ARBA" id="ARBA00022512"/>
    </source>
</evidence>
<feature type="binding site" evidence="25">
    <location>
        <position position="758"/>
    </location>
    <ligand>
        <name>ATP</name>
        <dbReference type="ChEBI" id="CHEBI:30616"/>
    </ligand>
</feature>
<keyword evidence="18 26" id="KW-1133">Transmembrane helix</keyword>
<keyword evidence="10" id="KW-0433">Leucine-rich repeat</keyword>
<dbReference type="SMART" id="SM00220">
    <property type="entry name" value="S_TKc"/>
    <property type="match status" value="1"/>
</dbReference>
<keyword evidence="7" id="KW-0964">Secreted</keyword>
<dbReference type="GO" id="GO:0005524">
    <property type="term" value="F:ATP binding"/>
    <property type="evidence" value="ECO:0007669"/>
    <property type="project" value="UniProtKB-UniRule"/>
</dbReference>
<evidence type="ECO:0000256" key="18">
    <source>
        <dbReference type="ARBA" id="ARBA00022989"/>
    </source>
</evidence>
<keyword evidence="7" id="KW-0134">Cell wall</keyword>
<evidence type="ECO:0000256" key="8">
    <source>
        <dbReference type="ARBA" id="ARBA00022527"/>
    </source>
</evidence>
<dbReference type="FunFam" id="3.80.10.10:FF:000213">
    <property type="entry name" value="Tyrosine-sulfated glycopeptide receptor 1"/>
    <property type="match status" value="1"/>
</dbReference>
<feature type="signal peptide" evidence="27">
    <location>
        <begin position="1"/>
        <end position="24"/>
    </location>
</feature>
<dbReference type="SMART" id="SM00369">
    <property type="entry name" value="LRR_TYP"/>
    <property type="match status" value="7"/>
</dbReference>
<accession>A0A6J1FUK6</accession>
<dbReference type="InterPro" id="IPR032675">
    <property type="entry name" value="LRR_dom_sf"/>
</dbReference>
<keyword evidence="21" id="KW-0325">Glycoprotein</keyword>
<dbReference type="Pfam" id="PF00069">
    <property type="entry name" value="Pkinase"/>
    <property type="match status" value="1"/>
</dbReference>
<keyword evidence="6" id="KW-1003">Cell membrane</keyword>
<dbReference type="Pfam" id="PF13855">
    <property type="entry name" value="LRR_8"/>
    <property type="match status" value="2"/>
</dbReference>
<keyword evidence="8" id="KW-0723">Serine/threonine-protein kinase</keyword>
<evidence type="ECO:0000256" key="17">
    <source>
        <dbReference type="ARBA" id="ARBA00022840"/>
    </source>
</evidence>
<dbReference type="InterPro" id="IPR011009">
    <property type="entry name" value="Kinase-like_dom_sf"/>
</dbReference>
<dbReference type="Pfam" id="PF00560">
    <property type="entry name" value="LRR_1"/>
    <property type="match status" value="5"/>
</dbReference>
<evidence type="ECO:0000256" key="12">
    <source>
        <dbReference type="ARBA" id="ARBA00022692"/>
    </source>
</evidence>
<evidence type="ECO:0000256" key="27">
    <source>
        <dbReference type="SAM" id="SignalP"/>
    </source>
</evidence>
<keyword evidence="12 26" id="KW-0812">Transmembrane</keyword>
<keyword evidence="13 27" id="KW-0732">Signal</keyword>
<dbReference type="Proteomes" id="UP000504609">
    <property type="component" value="Unplaced"/>
</dbReference>
<dbReference type="PROSITE" id="PS51450">
    <property type="entry name" value="LRR"/>
    <property type="match status" value="1"/>
</dbReference>
<evidence type="ECO:0000256" key="15">
    <source>
        <dbReference type="ARBA" id="ARBA00022741"/>
    </source>
</evidence>
<evidence type="ECO:0000256" key="24">
    <source>
        <dbReference type="ARBA" id="ARBA00048679"/>
    </source>
</evidence>
<evidence type="ECO:0000256" key="19">
    <source>
        <dbReference type="ARBA" id="ARBA00023136"/>
    </source>
</evidence>
<comment type="similarity">
    <text evidence="22">Belongs to the polygalacturonase-inhibiting protein family.</text>
</comment>
<evidence type="ECO:0000256" key="4">
    <source>
        <dbReference type="ARBA" id="ARBA00009592"/>
    </source>
</evidence>
<keyword evidence="17 25" id="KW-0067">ATP-binding</keyword>
<keyword evidence="29" id="KW-1185">Reference proteome</keyword>
<evidence type="ECO:0000256" key="1">
    <source>
        <dbReference type="ARBA" id="ARBA00004191"/>
    </source>
</evidence>
<evidence type="ECO:0000256" key="2">
    <source>
        <dbReference type="ARBA" id="ARBA00004236"/>
    </source>
</evidence>
<dbReference type="PROSITE" id="PS00107">
    <property type="entry name" value="PROTEIN_KINASE_ATP"/>
    <property type="match status" value="1"/>
</dbReference>
<dbReference type="GeneID" id="111447414"/>
<dbReference type="SUPFAM" id="SSF52058">
    <property type="entry name" value="L domain-like"/>
    <property type="match status" value="2"/>
</dbReference>
<keyword evidence="9" id="KW-0597">Phosphoprotein</keyword>
<dbReference type="PANTHER" id="PTHR48056">
    <property type="entry name" value="LRR RECEPTOR-LIKE SERINE/THREONINE-PROTEIN KINASE-RELATED"/>
    <property type="match status" value="1"/>
</dbReference>
<dbReference type="Gene3D" id="3.30.200.20">
    <property type="entry name" value="Phosphorylase Kinase, domain 1"/>
    <property type="match status" value="1"/>
</dbReference>
<dbReference type="InterPro" id="IPR001611">
    <property type="entry name" value="Leu-rich_rpt"/>
</dbReference>
<keyword evidence="11" id="KW-0808">Transferase</keyword>
<dbReference type="GO" id="GO:0004674">
    <property type="term" value="F:protein serine/threonine kinase activity"/>
    <property type="evidence" value="ECO:0007669"/>
    <property type="project" value="UniProtKB-KW"/>
</dbReference>
<dbReference type="AlphaFoldDB" id="A0A6J1FUK6"/>
<feature type="domain" description="Protein kinase" evidence="28">
    <location>
        <begin position="730"/>
        <end position="1005"/>
    </location>
</feature>
<dbReference type="InterPro" id="IPR017441">
    <property type="entry name" value="Protein_kinase_ATP_BS"/>
</dbReference>
<dbReference type="EC" id="2.7.11.1" evidence="5"/>
<keyword evidence="16" id="KW-0418">Kinase</keyword>
<dbReference type="InterPro" id="IPR008271">
    <property type="entry name" value="Ser/Thr_kinase_AS"/>
</dbReference>
<evidence type="ECO:0000256" key="13">
    <source>
        <dbReference type="ARBA" id="ARBA00022729"/>
    </source>
</evidence>
<dbReference type="FunFam" id="3.30.200.20:FF:000309">
    <property type="entry name" value="Leucine-rich repeat receptor protein kinase MSP1"/>
    <property type="match status" value="1"/>
</dbReference>
<dbReference type="Gene3D" id="1.10.510.10">
    <property type="entry name" value="Transferase(Phosphotransferase) domain 1"/>
    <property type="match status" value="1"/>
</dbReference>
<dbReference type="PRINTS" id="PR00019">
    <property type="entry name" value="LEURICHRPT"/>
</dbReference>
<evidence type="ECO:0000256" key="16">
    <source>
        <dbReference type="ARBA" id="ARBA00022777"/>
    </source>
</evidence>
<evidence type="ECO:0000256" key="22">
    <source>
        <dbReference type="ARBA" id="ARBA00038043"/>
    </source>
</evidence>
<evidence type="ECO:0000259" key="28">
    <source>
        <dbReference type="PROSITE" id="PS50011"/>
    </source>
</evidence>
<dbReference type="PROSITE" id="PS50011">
    <property type="entry name" value="PROTEIN_KINASE_DOM"/>
    <property type="match status" value="1"/>
</dbReference>
<dbReference type="RefSeq" id="XP_022942343.1">
    <property type="nucleotide sequence ID" value="XM_023086575.1"/>
</dbReference>
<evidence type="ECO:0000313" key="30">
    <source>
        <dbReference type="RefSeq" id="XP_022942343.1"/>
    </source>
</evidence>
<keyword evidence="20 30" id="KW-0675">Receptor</keyword>
<evidence type="ECO:0000256" key="5">
    <source>
        <dbReference type="ARBA" id="ARBA00012513"/>
    </source>
</evidence>
<evidence type="ECO:0000256" key="3">
    <source>
        <dbReference type="ARBA" id="ARBA00004479"/>
    </source>
</evidence>
<comment type="catalytic activity">
    <reaction evidence="24">
        <text>L-seryl-[protein] + ATP = O-phospho-L-seryl-[protein] + ADP + H(+)</text>
        <dbReference type="Rhea" id="RHEA:17989"/>
        <dbReference type="Rhea" id="RHEA-COMP:9863"/>
        <dbReference type="Rhea" id="RHEA-COMP:11604"/>
        <dbReference type="ChEBI" id="CHEBI:15378"/>
        <dbReference type="ChEBI" id="CHEBI:29999"/>
        <dbReference type="ChEBI" id="CHEBI:30616"/>
        <dbReference type="ChEBI" id="CHEBI:83421"/>
        <dbReference type="ChEBI" id="CHEBI:456216"/>
        <dbReference type="EC" id="2.7.11.1"/>
    </reaction>
</comment>
<evidence type="ECO:0000256" key="25">
    <source>
        <dbReference type="PROSITE-ProRule" id="PRU10141"/>
    </source>
</evidence>
<dbReference type="GO" id="GO:0005886">
    <property type="term" value="C:plasma membrane"/>
    <property type="evidence" value="ECO:0007669"/>
    <property type="project" value="UniProtKB-SubCell"/>
</dbReference>
<name>A0A6J1FUK6_CUCMO</name>
<dbReference type="FunFam" id="3.80.10.10:FF:000383">
    <property type="entry name" value="Leucine-rich repeat receptor protein kinase EMS1"/>
    <property type="match status" value="1"/>
</dbReference>
<comment type="similarity">
    <text evidence="4">Belongs to the RLP family.</text>
</comment>
<evidence type="ECO:0000256" key="11">
    <source>
        <dbReference type="ARBA" id="ARBA00022679"/>
    </source>
</evidence>
<dbReference type="SUPFAM" id="SSF56112">
    <property type="entry name" value="Protein kinase-like (PK-like)"/>
    <property type="match status" value="1"/>
</dbReference>
<dbReference type="PANTHER" id="PTHR48056:SF18">
    <property type="entry name" value="NON-SPECIFIC SERINE_THREONINE PROTEIN KINASE"/>
    <property type="match status" value="1"/>
</dbReference>
<protein>
    <recommendedName>
        <fullName evidence="5">non-specific serine/threonine protein kinase</fullName>
        <ecNumber evidence="5">2.7.11.1</ecNumber>
    </recommendedName>
</protein>
<dbReference type="Gene3D" id="3.80.10.10">
    <property type="entry name" value="Ribonuclease Inhibitor"/>
    <property type="match status" value="3"/>
</dbReference>
<dbReference type="InterPro" id="IPR050647">
    <property type="entry name" value="Plant_LRR-RLKs"/>
</dbReference>
<dbReference type="InterPro" id="IPR000719">
    <property type="entry name" value="Prot_kinase_dom"/>
</dbReference>
<keyword evidence="15 25" id="KW-0547">Nucleotide-binding</keyword>
<evidence type="ECO:0000256" key="10">
    <source>
        <dbReference type="ARBA" id="ARBA00022614"/>
    </source>
</evidence>
<evidence type="ECO:0000256" key="6">
    <source>
        <dbReference type="ARBA" id="ARBA00022475"/>
    </source>
</evidence>
<dbReference type="FunFam" id="3.80.10.10:FF:000400">
    <property type="entry name" value="Nuclear pore complex protein NUP107"/>
    <property type="match status" value="1"/>
</dbReference>
<feature type="chain" id="PRO_5026666183" description="non-specific serine/threonine protein kinase" evidence="27">
    <location>
        <begin position="25"/>
        <end position="1005"/>
    </location>
</feature>
<comment type="catalytic activity">
    <reaction evidence="23">
        <text>L-threonyl-[protein] + ATP = O-phospho-L-threonyl-[protein] + ADP + H(+)</text>
        <dbReference type="Rhea" id="RHEA:46608"/>
        <dbReference type="Rhea" id="RHEA-COMP:11060"/>
        <dbReference type="Rhea" id="RHEA-COMP:11605"/>
        <dbReference type="ChEBI" id="CHEBI:15378"/>
        <dbReference type="ChEBI" id="CHEBI:30013"/>
        <dbReference type="ChEBI" id="CHEBI:30616"/>
        <dbReference type="ChEBI" id="CHEBI:61977"/>
        <dbReference type="ChEBI" id="CHEBI:456216"/>
        <dbReference type="EC" id="2.7.11.1"/>
    </reaction>
</comment>
<keyword evidence="19 26" id="KW-0472">Membrane</keyword>
<dbReference type="InterPro" id="IPR003591">
    <property type="entry name" value="Leu-rich_rpt_typical-subtyp"/>
</dbReference>